<dbReference type="EMBL" id="JAPTMU010000012">
    <property type="protein sequence ID" value="KAJ4933973.1"/>
    <property type="molecule type" value="Genomic_DNA"/>
</dbReference>
<comment type="caution">
    <text evidence="2">The sequence shown here is derived from an EMBL/GenBank/DDBJ whole genome shotgun (WGS) entry which is preliminary data.</text>
</comment>
<reference evidence="2" key="1">
    <citation type="submission" date="2022-11" db="EMBL/GenBank/DDBJ databases">
        <title>Chromosome-level genome of Pogonophryne albipinna.</title>
        <authorList>
            <person name="Jo E."/>
        </authorList>
    </citation>
    <scope>NUCLEOTIDE SEQUENCE</scope>
    <source>
        <strain evidence="2">SGF0006</strain>
        <tissue evidence="2">Muscle</tissue>
    </source>
</reference>
<evidence type="ECO:0000313" key="2">
    <source>
        <dbReference type="EMBL" id="KAJ4933973.1"/>
    </source>
</evidence>
<gene>
    <name evidence="2" type="ORF">JOQ06_006781</name>
</gene>
<keyword evidence="3" id="KW-1185">Reference proteome</keyword>
<proteinExistence type="predicted"/>
<evidence type="ECO:0000313" key="3">
    <source>
        <dbReference type="Proteomes" id="UP001219934"/>
    </source>
</evidence>
<feature type="region of interest" description="Disordered" evidence="1">
    <location>
        <begin position="62"/>
        <end position="82"/>
    </location>
</feature>
<sequence length="82" mass="9478">EGKKMMETREEHQGGEEEDNQEKAREQDSRIWSYGDAKLIRRSHRRAVDSLCQHKLNTESRCCTREAPQSGRESLSSNKSAN</sequence>
<organism evidence="2 3">
    <name type="scientific">Pogonophryne albipinna</name>
    <dbReference type="NCBI Taxonomy" id="1090488"/>
    <lineage>
        <taxon>Eukaryota</taxon>
        <taxon>Metazoa</taxon>
        <taxon>Chordata</taxon>
        <taxon>Craniata</taxon>
        <taxon>Vertebrata</taxon>
        <taxon>Euteleostomi</taxon>
        <taxon>Actinopterygii</taxon>
        <taxon>Neopterygii</taxon>
        <taxon>Teleostei</taxon>
        <taxon>Neoteleostei</taxon>
        <taxon>Acanthomorphata</taxon>
        <taxon>Eupercaria</taxon>
        <taxon>Perciformes</taxon>
        <taxon>Notothenioidei</taxon>
        <taxon>Pogonophryne</taxon>
    </lineage>
</organism>
<feature type="compositionally biased region" description="Polar residues" evidence="1">
    <location>
        <begin position="71"/>
        <end position="82"/>
    </location>
</feature>
<name>A0AAD6AZU1_9TELE</name>
<accession>A0AAD6AZU1</accession>
<feature type="non-terminal residue" evidence="2">
    <location>
        <position position="1"/>
    </location>
</feature>
<feature type="non-terminal residue" evidence="2">
    <location>
        <position position="82"/>
    </location>
</feature>
<dbReference type="AlphaFoldDB" id="A0AAD6AZU1"/>
<protein>
    <submittedName>
        <fullName evidence="2">Uncharacterized protein</fullName>
    </submittedName>
</protein>
<evidence type="ECO:0000256" key="1">
    <source>
        <dbReference type="SAM" id="MobiDB-lite"/>
    </source>
</evidence>
<dbReference type="Proteomes" id="UP001219934">
    <property type="component" value="Unassembled WGS sequence"/>
</dbReference>
<feature type="region of interest" description="Disordered" evidence="1">
    <location>
        <begin position="1"/>
        <end position="29"/>
    </location>
</feature>